<feature type="coiled-coil region" evidence="1">
    <location>
        <begin position="102"/>
        <end position="133"/>
    </location>
</feature>
<reference evidence="2 3" key="1">
    <citation type="journal article" date="2011" name="Proc. Natl. Acad. Sci. U.S.A.">
        <title>Evolutionary erosion of yeast sex chromosomes by mating-type switching accidents.</title>
        <authorList>
            <person name="Gordon J.L."/>
            <person name="Armisen D."/>
            <person name="Proux-Wera E."/>
            <person name="Oheigeartaigh S.S."/>
            <person name="Byrne K.P."/>
            <person name="Wolfe K.H."/>
        </authorList>
    </citation>
    <scope>NUCLEOTIDE SEQUENCE [LARGE SCALE GENOMIC DNA]</scope>
    <source>
        <strain evidence="3">ATCC 34711 / CBS 6284 / DSM 70876 / NBRC 10599 / NRRL Y-10934 / UCD 77-7</strain>
    </source>
</reference>
<keyword evidence="3" id="KW-1185">Reference proteome</keyword>
<dbReference type="AlphaFoldDB" id="I2GUY5"/>
<dbReference type="InParanoid" id="I2GUY5"/>
<protein>
    <submittedName>
        <fullName evidence="2">Uncharacterized protein</fullName>
    </submittedName>
</protein>
<name>I2GUY5_HENB6</name>
<dbReference type="InterPro" id="IPR026226">
    <property type="entry name" value="EAF5"/>
</dbReference>
<dbReference type="STRING" id="1071380.I2GUY5"/>
<evidence type="ECO:0000313" key="3">
    <source>
        <dbReference type="Proteomes" id="UP000002866"/>
    </source>
</evidence>
<dbReference type="HOGENOM" id="CLU_071344_0_0_1"/>
<dbReference type="eggNOG" id="ENOG502S0AH">
    <property type="taxonomic scope" value="Eukaryota"/>
</dbReference>
<proteinExistence type="predicted"/>
<dbReference type="RefSeq" id="XP_004177456.1">
    <property type="nucleotide sequence ID" value="XM_004177408.1"/>
</dbReference>
<dbReference type="KEGG" id="tbl:TBLA_0A01380"/>
<evidence type="ECO:0000256" key="1">
    <source>
        <dbReference type="SAM" id="Coils"/>
    </source>
</evidence>
<dbReference type="GO" id="GO:0005829">
    <property type="term" value="C:cytosol"/>
    <property type="evidence" value="ECO:0007669"/>
    <property type="project" value="EnsemblFungi"/>
</dbReference>
<organism evidence="2 3">
    <name type="scientific">Henningerozyma blattae (strain ATCC 34711 / CBS 6284 / DSM 70876 / NBRC 10599 / NRRL Y-10934 / UCD 77-7)</name>
    <name type="common">Yeast</name>
    <name type="synonym">Tetrapisispora blattae</name>
    <dbReference type="NCBI Taxonomy" id="1071380"/>
    <lineage>
        <taxon>Eukaryota</taxon>
        <taxon>Fungi</taxon>
        <taxon>Dikarya</taxon>
        <taxon>Ascomycota</taxon>
        <taxon>Saccharomycotina</taxon>
        <taxon>Saccharomycetes</taxon>
        <taxon>Saccharomycetales</taxon>
        <taxon>Saccharomycetaceae</taxon>
        <taxon>Henningerozyma</taxon>
    </lineage>
</organism>
<gene>
    <name evidence="2" type="primary">TBLA0A01380</name>
    <name evidence="2" type="ORF">TBLA_0A01380</name>
</gene>
<dbReference type="GO" id="GO:0006281">
    <property type="term" value="P:DNA repair"/>
    <property type="evidence" value="ECO:0007669"/>
    <property type="project" value="EnsemblFungi"/>
</dbReference>
<dbReference type="OMA" id="IIEIEMI"/>
<sequence length="237" mass="27681">MSNNVANIATSSTNKIGELIVLQLIYTFLREGSNSNRVSLVKITNEIQNNELIKRILNQKEKKLDIIDVLKMIKVIFPGDKEKTEIKDGLITFYNLNDKDIVNKINNKYKEYKEEMIKEIEDYDNKIIKLRGTSKVEDKREKLLRLYRDTVVNKLQGKNKILDEMYAVNQENKEIQEKINRIKGSTPKSVHELQLNIQICITECIMKNPIGSRGWEIGSQVQKEFDETVEFMRRALE</sequence>
<evidence type="ECO:0000313" key="2">
    <source>
        <dbReference type="EMBL" id="CCH57937.1"/>
    </source>
</evidence>
<dbReference type="GO" id="GO:0035267">
    <property type="term" value="C:NuA4 histone acetyltransferase complex"/>
    <property type="evidence" value="ECO:0007669"/>
    <property type="project" value="EnsemblFungi"/>
</dbReference>
<dbReference type="GO" id="GO:0006335">
    <property type="term" value="P:DNA replication-dependent chromatin assembly"/>
    <property type="evidence" value="ECO:0007669"/>
    <property type="project" value="EnsemblFungi"/>
</dbReference>
<keyword evidence="1" id="KW-0175">Coiled coil</keyword>
<dbReference type="GO" id="GO:0006337">
    <property type="term" value="P:nucleosome disassembly"/>
    <property type="evidence" value="ECO:0007669"/>
    <property type="project" value="EnsemblFungi"/>
</dbReference>
<dbReference type="GO" id="GO:1990453">
    <property type="term" value="C:nucleosome disassembly/reassembly complex"/>
    <property type="evidence" value="ECO:0007669"/>
    <property type="project" value="EnsemblFungi"/>
</dbReference>
<dbReference type="GeneID" id="14493706"/>
<dbReference type="OrthoDB" id="4029425at2759"/>
<dbReference type="PRINTS" id="PR02067">
    <property type="entry name" value="PROTEINEAF5"/>
</dbReference>
<accession>I2GUY5</accession>
<dbReference type="Proteomes" id="UP000002866">
    <property type="component" value="Chromosome 1"/>
</dbReference>
<dbReference type="FunCoup" id="I2GUY5">
    <property type="interactions" value="128"/>
</dbReference>
<dbReference type="GO" id="GO:0032968">
    <property type="term" value="P:positive regulation of transcription elongation by RNA polymerase II"/>
    <property type="evidence" value="ECO:0007669"/>
    <property type="project" value="EnsemblFungi"/>
</dbReference>
<dbReference type="EMBL" id="HE806316">
    <property type="protein sequence ID" value="CCH57937.1"/>
    <property type="molecule type" value="Genomic_DNA"/>
</dbReference>